<reference evidence="1" key="2">
    <citation type="submission" date="2025-09" db="UniProtKB">
        <authorList>
            <consortium name="Ensembl"/>
        </authorList>
    </citation>
    <scope>IDENTIFICATION</scope>
</reference>
<protein>
    <submittedName>
        <fullName evidence="1">Uncharacterized protein</fullName>
    </submittedName>
</protein>
<dbReference type="Ensembl" id="ENSLLTT00000024584.1">
    <property type="protein sequence ID" value="ENSLLTP00000023721.1"/>
    <property type="gene ID" value="ENSLLTG00000017485.1"/>
</dbReference>
<dbReference type="Proteomes" id="UP000694406">
    <property type="component" value="Unplaced"/>
</dbReference>
<accession>A0A8C5WYV4</accession>
<dbReference type="AlphaFoldDB" id="A0A8C5WYV4"/>
<organism evidence="1 2">
    <name type="scientific">Laticauda laticaudata</name>
    <name type="common">Blue-ringed sea krait</name>
    <name type="synonym">Blue-lipped sea krait</name>
    <dbReference type="NCBI Taxonomy" id="8630"/>
    <lineage>
        <taxon>Eukaryota</taxon>
        <taxon>Metazoa</taxon>
        <taxon>Chordata</taxon>
        <taxon>Craniata</taxon>
        <taxon>Vertebrata</taxon>
        <taxon>Euteleostomi</taxon>
        <taxon>Lepidosauria</taxon>
        <taxon>Squamata</taxon>
        <taxon>Bifurcata</taxon>
        <taxon>Unidentata</taxon>
        <taxon>Episquamata</taxon>
        <taxon>Toxicofera</taxon>
        <taxon>Serpentes</taxon>
        <taxon>Colubroidea</taxon>
        <taxon>Elapidae</taxon>
        <taxon>Laticaudinae</taxon>
        <taxon>Laticauda</taxon>
    </lineage>
</organism>
<proteinExistence type="predicted"/>
<evidence type="ECO:0000313" key="2">
    <source>
        <dbReference type="Proteomes" id="UP000694406"/>
    </source>
</evidence>
<evidence type="ECO:0000313" key="1">
    <source>
        <dbReference type="Ensembl" id="ENSLLTP00000023721.1"/>
    </source>
</evidence>
<name>A0A8C5WYV4_LATLA</name>
<sequence>MGSASPMSSLPSGAVSAQKGTWQNISFRCSVDDTSYRVFLYRQLPGETELKFLAYLGTNLPSTLFYSYPSFTDIHGNPVLHPRGSHISNSLWPMYAF</sequence>
<reference evidence="1" key="1">
    <citation type="submission" date="2025-08" db="UniProtKB">
        <authorList>
            <consortium name="Ensembl"/>
        </authorList>
    </citation>
    <scope>IDENTIFICATION</scope>
</reference>
<dbReference type="GeneTree" id="ENSGT00960000189416"/>
<keyword evidence="2" id="KW-1185">Reference proteome</keyword>